<feature type="domain" description="DUF3817" evidence="7">
    <location>
        <begin position="29"/>
        <end position="131"/>
    </location>
</feature>
<keyword evidence="4 6" id="KW-1133">Transmembrane helix</keyword>
<gene>
    <name evidence="8" type="ORF">K8V08_02805</name>
</gene>
<dbReference type="NCBIfam" id="TIGR03954">
    <property type="entry name" value="integ_memb_HG"/>
    <property type="match status" value="1"/>
</dbReference>
<dbReference type="EMBL" id="DYUK01000065">
    <property type="protein sequence ID" value="HJG79324.1"/>
    <property type="molecule type" value="Genomic_DNA"/>
</dbReference>
<evidence type="ECO:0000256" key="3">
    <source>
        <dbReference type="ARBA" id="ARBA00022692"/>
    </source>
</evidence>
<feature type="transmembrane region" description="Helical" evidence="6">
    <location>
        <begin position="76"/>
        <end position="99"/>
    </location>
</feature>
<evidence type="ECO:0000259" key="7">
    <source>
        <dbReference type="Pfam" id="PF12823"/>
    </source>
</evidence>
<feature type="transmembrane region" description="Helical" evidence="6">
    <location>
        <begin position="34"/>
        <end position="56"/>
    </location>
</feature>
<dbReference type="Pfam" id="PF12823">
    <property type="entry name" value="DUF3817"/>
    <property type="match status" value="1"/>
</dbReference>
<dbReference type="AlphaFoldDB" id="A0A921MBQ4"/>
<protein>
    <submittedName>
        <fullName evidence="8">DUF3817 domain-containing protein</fullName>
    </submittedName>
</protein>
<comment type="subcellular location">
    <subcellularLocation>
        <location evidence="1">Cell membrane</location>
        <topology evidence="1">Multi-pass membrane protein</topology>
    </subcellularLocation>
</comment>
<dbReference type="Proteomes" id="UP000784435">
    <property type="component" value="Unassembled WGS sequence"/>
</dbReference>
<dbReference type="InterPro" id="IPR023845">
    <property type="entry name" value="DUF3817_TM"/>
</dbReference>
<evidence type="ECO:0000256" key="1">
    <source>
        <dbReference type="ARBA" id="ARBA00004651"/>
    </source>
</evidence>
<evidence type="ECO:0000256" key="4">
    <source>
        <dbReference type="ARBA" id="ARBA00022989"/>
    </source>
</evidence>
<evidence type="ECO:0000256" key="5">
    <source>
        <dbReference type="ARBA" id="ARBA00023136"/>
    </source>
</evidence>
<feature type="transmembrane region" description="Helical" evidence="6">
    <location>
        <begin position="106"/>
        <end position="125"/>
    </location>
</feature>
<dbReference type="GO" id="GO:0005886">
    <property type="term" value="C:plasma membrane"/>
    <property type="evidence" value="ECO:0007669"/>
    <property type="project" value="UniProtKB-SubCell"/>
</dbReference>
<name>A0A921MBQ4_9MICO</name>
<keyword evidence="3 6" id="KW-0812">Transmembrane</keyword>
<reference evidence="8" key="2">
    <citation type="submission" date="2021-09" db="EMBL/GenBank/DDBJ databases">
        <authorList>
            <person name="Gilroy R."/>
        </authorList>
    </citation>
    <scope>NUCLEOTIDE SEQUENCE</scope>
    <source>
        <strain evidence="8">ChiGjej5B5-7349</strain>
    </source>
</reference>
<proteinExistence type="predicted"/>
<dbReference type="PANTHER" id="PTHR40077">
    <property type="entry name" value="MEMBRANE PROTEIN-RELATED"/>
    <property type="match status" value="1"/>
</dbReference>
<evidence type="ECO:0000313" key="8">
    <source>
        <dbReference type="EMBL" id="HJG79324.1"/>
    </source>
</evidence>
<keyword evidence="2" id="KW-1003">Cell membrane</keyword>
<organism evidence="8 9">
    <name type="scientific">Brevibacterium senegalense</name>
    <dbReference type="NCBI Taxonomy" id="1033736"/>
    <lineage>
        <taxon>Bacteria</taxon>
        <taxon>Bacillati</taxon>
        <taxon>Actinomycetota</taxon>
        <taxon>Actinomycetes</taxon>
        <taxon>Micrococcales</taxon>
        <taxon>Brevibacteriaceae</taxon>
        <taxon>Brevibacterium</taxon>
    </lineage>
</organism>
<evidence type="ECO:0000256" key="6">
    <source>
        <dbReference type="SAM" id="Phobius"/>
    </source>
</evidence>
<sequence>MTQNPDAAPSFDPDEVWTVKQFTSARNALRFYRVMALLTGTMLMILTVEMLYKYLYVPLVLGGSPSEALNFGGFDLAAAIAISHGWCYVVYLIACFWLNQAMRWKLGRLLILALAGVVPVMSFILERRIHRQVEAELEAAVVVAPKE</sequence>
<accession>A0A921MBQ4</accession>
<keyword evidence="5 6" id="KW-0472">Membrane</keyword>
<reference evidence="8" key="1">
    <citation type="journal article" date="2021" name="PeerJ">
        <title>Extensive microbial diversity within the chicken gut microbiome revealed by metagenomics and culture.</title>
        <authorList>
            <person name="Gilroy R."/>
            <person name="Ravi A."/>
            <person name="Getino M."/>
            <person name="Pursley I."/>
            <person name="Horton D.L."/>
            <person name="Alikhan N.F."/>
            <person name="Baker D."/>
            <person name="Gharbi K."/>
            <person name="Hall N."/>
            <person name="Watson M."/>
            <person name="Adriaenssens E.M."/>
            <person name="Foster-Nyarko E."/>
            <person name="Jarju S."/>
            <person name="Secka A."/>
            <person name="Antonio M."/>
            <person name="Oren A."/>
            <person name="Chaudhuri R.R."/>
            <person name="La Ragione R."/>
            <person name="Hildebrand F."/>
            <person name="Pallen M.J."/>
        </authorList>
    </citation>
    <scope>NUCLEOTIDE SEQUENCE</scope>
    <source>
        <strain evidence="8">ChiGjej5B5-7349</strain>
    </source>
</reference>
<comment type="caution">
    <text evidence="8">The sequence shown here is derived from an EMBL/GenBank/DDBJ whole genome shotgun (WGS) entry which is preliminary data.</text>
</comment>
<evidence type="ECO:0000313" key="9">
    <source>
        <dbReference type="Proteomes" id="UP000784435"/>
    </source>
</evidence>
<dbReference type="PANTHER" id="PTHR40077:SF2">
    <property type="entry name" value="MEMBRANE PROTEIN"/>
    <property type="match status" value="1"/>
</dbReference>
<evidence type="ECO:0000256" key="2">
    <source>
        <dbReference type="ARBA" id="ARBA00022475"/>
    </source>
</evidence>